<organism evidence="3 4">
    <name type="scientific">Taxus chinensis</name>
    <name type="common">Chinese yew</name>
    <name type="synonym">Taxus wallichiana var. chinensis</name>
    <dbReference type="NCBI Taxonomy" id="29808"/>
    <lineage>
        <taxon>Eukaryota</taxon>
        <taxon>Viridiplantae</taxon>
        <taxon>Streptophyta</taxon>
        <taxon>Embryophyta</taxon>
        <taxon>Tracheophyta</taxon>
        <taxon>Spermatophyta</taxon>
        <taxon>Pinopsida</taxon>
        <taxon>Pinidae</taxon>
        <taxon>Conifers II</taxon>
        <taxon>Cupressales</taxon>
        <taxon>Taxaceae</taxon>
        <taxon>Taxus</taxon>
    </lineage>
</organism>
<evidence type="ECO:0000313" key="3">
    <source>
        <dbReference type="EMBL" id="KAH9310396.1"/>
    </source>
</evidence>
<sequence>MQKKRRAAYCYYSSSPVSSKANSVIKLKRAFFVGKRGGPCTTPIMSFDDGNDDNGLKGFGAEEEGRPSTVMKKECVSARKLAANLWELQEIPRISAGMKKSGRICGRDGGGRDRSQLLQLPAHLADPSHSPRHQVAPSNSSLRRQIASQLIQQHESIDRNGGALQAVSPASCSSSVEVGVYNQAITPTSSLDLTLRPRESGYSLATSTELLKVLNRIWSLEEQHASSTSLVTALRVELDHARARVQELTQEQKADRHQIDNLIKRIADEKIVWKSKEQEKIRAAVQSVRDELEDERKLRRRSESLHRKLARELAEVKTAFAKTLQDMERDRKSIELMEDFCDELTREIVEDKTEAEDGKEELAKVRKESSGARQIFQLAEIWREERVQMKLAEARFELDEKNEIMDRLRNELGAFLKAKKANFRNEMQYRKDDRQADVFRRQSLESMHFNGTISAPQDAGDEDSVDSDLHSLEINRDSVDDHNIKGYKWGYASVGSMEKTKGRKSRDQKISFQQDSKGQKSSEQQISFEDQLGSARSWHRSKTQLLEKIKGSQVDIMNVEGGRTKGNKQDLMNSSPWTEGNHSQDGFHSKKNLGNDTQDHGKISKHGSNNLVRTESVQSECSVKKQDPDNMTDFHPSQASWRFQSVGNGIDHLLDTGLAAMHGLASPTRQWSHHHASPDSERLKNSFDRSKGIRENSLKAKLLEARLEGQQARLRSSKGL</sequence>
<evidence type="ECO:0000313" key="4">
    <source>
        <dbReference type="Proteomes" id="UP000824469"/>
    </source>
</evidence>
<comment type="caution">
    <text evidence="3">The sequence shown here is derived from an EMBL/GenBank/DDBJ whole genome shotgun (WGS) entry which is preliminary data.</text>
</comment>
<dbReference type="OMA" id="SKNDVMG"/>
<dbReference type="Proteomes" id="UP000824469">
    <property type="component" value="Unassembled WGS sequence"/>
</dbReference>
<dbReference type="EMBL" id="JAHRHJ020000006">
    <property type="protein sequence ID" value="KAH9310396.1"/>
    <property type="molecule type" value="Genomic_DNA"/>
</dbReference>
<feature type="coiled-coil region" evidence="1">
    <location>
        <begin position="341"/>
        <end position="411"/>
    </location>
</feature>
<keyword evidence="1" id="KW-0175">Coiled coil</keyword>
<feature type="compositionally biased region" description="Polar residues" evidence="2">
    <location>
        <begin position="570"/>
        <end position="596"/>
    </location>
</feature>
<accession>A0AA38FU78</accession>
<feature type="region of interest" description="Disordered" evidence="2">
    <location>
        <begin position="560"/>
        <end position="607"/>
    </location>
</feature>
<evidence type="ECO:0000256" key="2">
    <source>
        <dbReference type="SAM" id="MobiDB-lite"/>
    </source>
</evidence>
<feature type="region of interest" description="Disordered" evidence="2">
    <location>
        <begin position="669"/>
        <end position="691"/>
    </location>
</feature>
<dbReference type="AlphaFoldDB" id="A0AA38FU78"/>
<feature type="compositionally biased region" description="Polar residues" evidence="2">
    <location>
        <begin position="510"/>
        <end position="528"/>
    </location>
</feature>
<dbReference type="InterPro" id="IPR043424">
    <property type="entry name" value="BLT-like"/>
</dbReference>
<proteinExistence type="predicted"/>
<feature type="region of interest" description="Disordered" evidence="2">
    <location>
        <begin position="496"/>
        <end position="539"/>
    </location>
</feature>
<dbReference type="PANTHER" id="PTHR31071">
    <property type="entry name" value="GB|AAF24581.1"/>
    <property type="match status" value="1"/>
</dbReference>
<gene>
    <name evidence="3" type="ORF">KI387_025431</name>
</gene>
<evidence type="ECO:0000256" key="1">
    <source>
        <dbReference type="SAM" id="Coils"/>
    </source>
</evidence>
<dbReference type="PANTHER" id="PTHR31071:SF9">
    <property type="entry name" value="INTRACELLULAR PROTEIN TRANSPORT PROTEIN USO1-RELATED"/>
    <property type="match status" value="1"/>
</dbReference>
<keyword evidence="4" id="KW-1185">Reference proteome</keyword>
<reference evidence="3 4" key="1">
    <citation type="journal article" date="2021" name="Nat. Plants">
        <title>The Taxus genome provides insights into paclitaxel biosynthesis.</title>
        <authorList>
            <person name="Xiong X."/>
            <person name="Gou J."/>
            <person name="Liao Q."/>
            <person name="Li Y."/>
            <person name="Zhou Q."/>
            <person name="Bi G."/>
            <person name="Li C."/>
            <person name="Du R."/>
            <person name="Wang X."/>
            <person name="Sun T."/>
            <person name="Guo L."/>
            <person name="Liang H."/>
            <person name="Lu P."/>
            <person name="Wu Y."/>
            <person name="Zhang Z."/>
            <person name="Ro D.K."/>
            <person name="Shang Y."/>
            <person name="Huang S."/>
            <person name="Yan J."/>
        </authorList>
    </citation>
    <scope>NUCLEOTIDE SEQUENCE [LARGE SCALE GENOMIC DNA]</scope>
    <source>
        <strain evidence="3">Ta-2019</strain>
    </source>
</reference>
<feature type="coiled-coil region" evidence="1">
    <location>
        <begin position="231"/>
        <end position="295"/>
    </location>
</feature>
<name>A0AA38FU78_TAXCH</name>
<protein>
    <submittedName>
        <fullName evidence="3">Uncharacterized protein</fullName>
    </submittedName>
</protein>
<feature type="compositionally biased region" description="Basic and acidic residues" evidence="2">
    <location>
        <begin position="676"/>
        <end position="691"/>
    </location>
</feature>